<dbReference type="AlphaFoldDB" id="A0A6M8B3K0"/>
<keyword evidence="3" id="KW-1185">Reference proteome</keyword>
<feature type="domain" description="HTH cro/C1-type" evidence="1">
    <location>
        <begin position="8"/>
        <end position="63"/>
    </location>
</feature>
<dbReference type="SUPFAM" id="SSF47413">
    <property type="entry name" value="lambda repressor-like DNA-binding domains"/>
    <property type="match status" value="1"/>
</dbReference>
<reference evidence="2 3" key="1">
    <citation type="submission" date="2020-05" db="EMBL/GenBank/DDBJ databases">
        <title>Complete genome sequence of of a novel Thermoleptolyngbya strain isolated from hot springs of Ganzi, Sichuan China.</title>
        <authorList>
            <person name="Tang J."/>
            <person name="Daroch M."/>
            <person name="Li L."/>
            <person name="Waleron K."/>
            <person name="Waleron M."/>
            <person name="Waleron M."/>
        </authorList>
    </citation>
    <scope>NUCLEOTIDE SEQUENCE [LARGE SCALE GENOMIC DNA]</scope>
    <source>
        <strain evidence="2 3">PKUAC-SCTA183</strain>
    </source>
</reference>
<dbReference type="Pfam" id="PF01381">
    <property type="entry name" value="HTH_3"/>
    <property type="match status" value="1"/>
</dbReference>
<dbReference type="GO" id="GO:0003677">
    <property type="term" value="F:DNA binding"/>
    <property type="evidence" value="ECO:0007669"/>
    <property type="project" value="InterPro"/>
</dbReference>
<dbReference type="PROSITE" id="PS50943">
    <property type="entry name" value="HTH_CROC1"/>
    <property type="match status" value="1"/>
</dbReference>
<dbReference type="InterPro" id="IPR001387">
    <property type="entry name" value="Cro/C1-type_HTH"/>
</dbReference>
<evidence type="ECO:0000313" key="2">
    <source>
        <dbReference type="EMBL" id="QKD81394.1"/>
    </source>
</evidence>
<gene>
    <name evidence="2" type="ORF">HPC62_03665</name>
</gene>
<dbReference type="CDD" id="cd00093">
    <property type="entry name" value="HTH_XRE"/>
    <property type="match status" value="1"/>
</dbReference>
<dbReference type="RefSeq" id="WP_058882655.1">
    <property type="nucleotide sequence ID" value="NZ_CP053661.1"/>
</dbReference>
<accession>A0A6M8B3K0</accession>
<dbReference type="InterPro" id="IPR010982">
    <property type="entry name" value="Lambda_DNA-bd_dom_sf"/>
</dbReference>
<organism evidence="2 3">
    <name type="scientific">Thermoleptolyngbya sichuanensis A183</name>
    <dbReference type="NCBI Taxonomy" id="2737172"/>
    <lineage>
        <taxon>Bacteria</taxon>
        <taxon>Bacillati</taxon>
        <taxon>Cyanobacteriota</taxon>
        <taxon>Cyanophyceae</taxon>
        <taxon>Oculatellales</taxon>
        <taxon>Oculatellaceae</taxon>
        <taxon>Thermoleptolyngbya</taxon>
        <taxon>Thermoleptolyngbya sichuanensis</taxon>
    </lineage>
</organism>
<sequence length="76" mass="8720">MGKAGQALKQVLETYNISQYSLSVEMNVERNNIYRWVNEKRDPTAETVIEIVRALKTLNPEAAKAFAKLYLMDEVD</sequence>
<name>A0A6M8B3K0_9CYAN</name>
<protein>
    <submittedName>
        <fullName evidence="2">Helix-turn-helix transcriptional regulator</fullName>
    </submittedName>
</protein>
<dbReference type="KEGG" id="theu:HPC62_03665"/>
<evidence type="ECO:0000313" key="3">
    <source>
        <dbReference type="Proteomes" id="UP000505210"/>
    </source>
</evidence>
<proteinExistence type="predicted"/>
<evidence type="ECO:0000259" key="1">
    <source>
        <dbReference type="PROSITE" id="PS50943"/>
    </source>
</evidence>
<dbReference type="SMART" id="SM00530">
    <property type="entry name" value="HTH_XRE"/>
    <property type="match status" value="1"/>
</dbReference>
<dbReference type="Proteomes" id="UP000505210">
    <property type="component" value="Chromosome"/>
</dbReference>
<dbReference type="Gene3D" id="1.10.260.40">
    <property type="entry name" value="lambda repressor-like DNA-binding domains"/>
    <property type="match status" value="1"/>
</dbReference>
<dbReference type="EMBL" id="CP053661">
    <property type="protein sequence ID" value="QKD81394.1"/>
    <property type="molecule type" value="Genomic_DNA"/>
</dbReference>